<dbReference type="AlphaFoldDB" id="A0A0G1Z265"/>
<keyword evidence="1" id="KW-1133">Transmembrane helix</keyword>
<proteinExistence type="predicted"/>
<evidence type="ECO:0000256" key="1">
    <source>
        <dbReference type="SAM" id="Phobius"/>
    </source>
</evidence>
<comment type="caution">
    <text evidence="2">The sequence shown here is derived from an EMBL/GenBank/DDBJ whole genome shotgun (WGS) entry which is preliminary data.</text>
</comment>
<evidence type="ECO:0000313" key="3">
    <source>
        <dbReference type="Proteomes" id="UP000034588"/>
    </source>
</evidence>
<keyword evidence="1" id="KW-0472">Membrane</keyword>
<keyword evidence="1" id="KW-0812">Transmembrane</keyword>
<reference evidence="2 3" key="1">
    <citation type="journal article" date="2015" name="Nature">
        <title>rRNA introns, odd ribosomes, and small enigmatic genomes across a large radiation of phyla.</title>
        <authorList>
            <person name="Brown C.T."/>
            <person name="Hug L.A."/>
            <person name="Thomas B.C."/>
            <person name="Sharon I."/>
            <person name="Castelle C.J."/>
            <person name="Singh A."/>
            <person name="Wilkins M.J."/>
            <person name="Williams K.H."/>
            <person name="Banfield J.F."/>
        </authorList>
    </citation>
    <scope>NUCLEOTIDE SEQUENCE [LARGE SCALE GENOMIC DNA]</scope>
</reference>
<organism evidence="2 3">
    <name type="scientific">Candidatus Gottesmanbacteria bacterium GW2011_GWB1_49_7</name>
    <dbReference type="NCBI Taxonomy" id="1618448"/>
    <lineage>
        <taxon>Bacteria</taxon>
        <taxon>Candidatus Gottesmaniibacteriota</taxon>
    </lineage>
</organism>
<accession>A0A0G1Z265</accession>
<name>A0A0G1Z265_9BACT</name>
<protein>
    <submittedName>
        <fullName evidence="2">Uncharacterized protein</fullName>
    </submittedName>
</protein>
<feature type="transmembrane region" description="Helical" evidence="1">
    <location>
        <begin position="81"/>
        <end position="103"/>
    </location>
</feature>
<dbReference type="Proteomes" id="UP000034588">
    <property type="component" value="Unassembled WGS sequence"/>
</dbReference>
<dbReference type="EMBL" id="LCQD01000008">
    <property type="protein sequence ID" value="KKW12839.1"/>
    <property type="molecule type" value="Genomic_DNA"/>
</dbReference>
<sequence>MTKQQWENFKVLRNTLRTAGYKVTQINASDKGWRGPAGAKAYKVVGDKIIGIIWQDSSKQYRLCVDNRQCFNKWSQAPLRIYLDAILFSGAMPGFLITDLAFLSSEKGYEYSNEFQFLDNREQMLTYRALKREHILHLWLE</sequence>
<gene>
    <name evidence="2" type="ORF">UY48_C0008G0014</name>
</gene>
<evidence type="ECO:0000313" key="2">
    <source>
        <dbReference type="EMBL" id="KKW12839.1"/>
    </source>
</evidence>